<evidence type="ECO:0000313" key="1">
    <source>
        <dbReference type="EMBL" id="MFC0221194.1"/>
    </source>
</evidence>
<dbReference type="Proteomes" id="UP001589698">
    <property type="component" value="Unassembled WGS sequence"/>
</dbReference>
<evidence type="ECO:0000313" key="2">
    <source>
        <dbReference type="Proteomes" id="UP001589698"/>
    </source>
</evidence>
<accession>A0ABV6DWU1</accession>
<keyword evidence="2" id="KW-1185">Reference proteome</keyword>
<protein>
    <submittedName>
        <fullName evidence="1">Uncharacterized protein</fullName>
    </submittedName>
</protein>
<sequence length="511" mass="56734">MSSEVPRHARVVLPSWLYGGDPSALLDEANVEVRRDRATGEWTVQTSESYLRQDPNLISYRHIAGPTVHQEDFAYLSSRTDLIEHLSDESTDRQVQKWHEELERTRNPVHALELIRIDTLTVPTHELGARVEHHFRDLREIGVESDPDQKVFANAGVHLMERSEALTWRFKLPMMLAQISQDERMQAGDITHLMRAFETQHSAFRTALGLSDGLFSMDAYLGPLLGALAPSVWGFAVPRTFGTVVYSLGQPLAGTTGRAEEMLHLIGVPGANRALAVPQLAPAAAHSAINWWATALDRMFGVLSNFAVFTGRDGIYRADKHMQAILTVEQLFRRTASALTSDRDINARRVLAFTALDTVDRLTAVKLEKLADPRHASKTLQRMRDELPSAGAEVLLDAAGRSVQALHELRDGFFVHKLLGSSQLRLVYGDGSTLAMDQDDATAFYVKALRDATHGHGSNKANARDRTAALLAQHDGNVPHDIGLLPLLYLVEILATPGRLRQVLHTWSRSS</sequence>
<gene>
    <name evidence="1" type="ORF">ACFFJG_01770</name>
</gene>
<reference evidence="1 2" key="1">
    <citation type="submission" date="2024-09" db="EMBL/GenBank/DDBJ databases">
        <authorList>
            <person name="Sun Q."/>
            <person name="Mori K."/>
        </authorList>
    </citation>
    <scope>NUCLEOTIDE SEQUENCE [LARGE SCALE GENOMIC DNA]</scope>
    <source>
        <strain evidence="1 2">CCM 8654</strain>
    </source>
</reference>
<proteinExistence type="predicted"/>
<dbReference type="RefSeq" id="WP_378516900.1">
    <property type="nucleotide sequence ID" value="NZ_CBCSDI010000052.1"/>
</dbReference>
<dbReference type="EMBL" id="JBHLXH010000001">
    <property type="protein sequence ID" value="MFC0221194.1"/>
    <property type="molecule type" value="Genomic_DNA"/>
</dbReference>
<comment type="caution">
    <text evidence="1">The sequence shown here is derived from an EMBL/GenBank/DDBJ whole genome shotgun (WGS) entry which is preliminary data.</text>
</comment>
<organism evidence="1 2">
    <name type="scientific">Nocardioides zeicaulis</name>
    <dbReference type="NCBI Taxonomy" id="1776857"/>
    <lineage>
        <taxon>Bacteria</taxon>
        <taxon>Bacillati</taxon>
        <taxon>Actinomycetota</taxon>
        <taxon>Actinomycetes</taxon>
        <taxon>Propionibacteriales</taxon>
        <taxon>Nocardioidaceae</taxon>
        <taxon>Nocardioides</taxon>
    </lineage>
</organism>
<name>A0ABV6DWU1_9ACTN</name>